<dbReference type="InterPro" id="IPR025205">
    <property type="entry name" value="PilX/PilW_C"/>
</dbReference>
<name>A0A7X0JRF2_9GAMM</name>
<comment type="caution">
    <text evidence="3">The sequence shown here is derived from an EMBL/GenBank/DDBJ whole genome shotgun (WGS) entry which is preliminary data.</text>
</comment>
<evidence type="ECO:0000313" key="3">
    <source>
        <dbReference type="EMBL" id="MBB6520910.1"/>
    </source>
</evidence>
<proteinExistence type="predicted"/>
<dbReference type="RefSeq" id="WP_166849964.1">
    <property type="nucleotide sequence ID" value="NZ_JAAONY010000001.1"/>
</dbReference>
<dbReference type="EMBL" id="JACHHT010000001">
    <property type="protein sequence ID" value="MBB6520910.1"/>
    <property type="molecule type" value="Genomic_DNA"/>
</dbReference>
<dbReference type="InterPro" id="IPR025746">
    <property type="entry name" value="PilX_N_dom"/>
</dbReference>
<dbReference type="Pfam" id="PF14341">
    <property type="entry name" value="PilX_N"/>
    <property type="match status" value="1"/>
</dbReference>
<dbReference type="AlphaFoldDB" id="A0A7X0JRF2"/>
<accession>A0A7X0JRF2</accession>
<evidence type="ECO:0000313" key="4">
    <source>
        <dbReference type="Proteomes" id="UP000528457"/>
    </source>
</evidence>
<feature type="domain" description="Type 4 fimbrial biogenesis protein PilX N-terminal" evidence="2">
    <location>
        <begin position="18"/>
        <end position="67"/>
    </location>
</feature>
<organism evidence="3 4">
    <name type="scientific">Pseudoteredinibacter isoporae</name>
    <dbReference type="NCBI Taxonomy" id="570281"/>
    <lineage>
        <taxon>Bacteria</taxon>
        <taxon>Pseudomonadati</taxon>
        <taxon>Pseudomonadota</taxon>
        <taxon>Gammaproteobacteria</taxon>
        <taxon>Cellvibrionales</taxon>
        <taxon>Cellvibrionaceae</taxon>
        <taxon>Pseudoteredinibacter</taxon>
    </lineage>
</organism>
<dbReference type="Proteomes" id="UP000528457">
    <property type="component" value="Unassembled WGS sequence"/>
</dbReference>
<sequence>MMTTYFVKSAFPSIRRQRGVTLIVALVILLVMSVVAVASMSGSTLQARMASNEKQIQISLHAAEAGSRAAVLYLNQNAHSPYTKFKSATDGLYSNTKNNEEGLLEPVSIDANFSDYNDPGAWTDDNSVEVAAVADNLPSTAKDPRYIIEFLGTQVLGNQPVSLNGNQAKPTPVFHYRIVAIGWAQDPQIYSIVQTTYKTAESF</sequence>
<reference evidence="3 4" key="1">
    <citation type="submission" date="2020-08" db="EMBL/GenBank/DDBJ databases">
        <title>Genomic Encyclopedia of Type Strains, Phase IV (KMG-IV): sequencing the most valuable type-strain genomes for metagenomic binning, comparative biology and taxonomic classification.</title>
        <authorList>
            <person name="Goeker M."/>
        </authorList>
    </citation>
    <scope>NUCLEOTIDE SEQUENCE [LARGE SCALE GENOMIC DNA]</scope>
    <source>
        <strain evidence="3 4">DSM 22368</strain>
    </source>
</reference>
<dbReference type="InParanoid" id="A0A7X0JRF2"/>
<evidence type="ECO:0000259" key="2">
    <source>
        <dbReference type="Pfam" id="PF14341"/>
    </source>
</evidence>
<keyword evidence="4" id="KW-1185">Reference proteome</keyword>
<evidence type="ECO:0000259" key="1">
    <source>
        <dbReference type="Pfam" id="PF13681"/>
    </source>
</evidence>
<feature type="domain" description="PilX/PilW C-terminal" evidence="1">
    <location>
        <begin position="105"/>
        <end position="198"/>
    </location>
</feature>
<dbReference type="Pfam" id="PF13681">
    <property type="entry name" value="PilX"/>
    <property type="match status" value="1"/>
</dbReference>
<protein>
    <submittedName>
        <fullName evidence="3">Type IV pilus assembly protein PilX</fullName>
    </submittedName>
</protein>
<gene>
    <name evidence="3" type="ORF">HNR48_001188</name>
</gene>